<evidence type="ECO:0000313" key="2">
    <source>
        <dbReference type="Proteomes" id="UP001175271"/>
    </source>
</evidence>
<sequence>MFIASLSNMVIVIAYIIERFEYEYCGIFICGWQLIAVSYFNDHCSLLKSGYESNMNMILICYLELSVGALQIPQ</sequence>
<comment type="caution">
    <text evidence="1">The sequence shown here is derived from an EMBL/GenBank/DDBJ whole genome shotgun (WGS) entry which is preliminary data.</text>
</comment>
<keyword evidence="2" id="KW-1185">Reference proteome</keyword>
<reference evidence="1" key="1">
    <citation type="submission" date="2023-06" db="EMBL/GenBank/DDBJ databases">
        <title>Genomic analysis of the entomopathogenic nematode Steinernema hermaphroditum.</title>
        <authorList>
            <person name="Schwarz E.M."/>
            <person name="Heppert J.K."/>
            <person name="Baniya A."/>
            <person name="Schwartz H.T."/>
            <person name="Tan C.-H."/>
            <person name="Antoshechkin I."/>
            <person name="Sternberg P.W."/>
            <person name="Goodrich-Blair H."/>
            <person name="Dillman A.R."/>
        </authorList>
    </citation>
    <scope>NUCLEOTIDE SEQUENCE</scope>
    <source>
        <strain evidence="1">PS9179</strain>
        <tissue evidence="1">Whole animal</tissue>
    </source>
</reference>
<organism evidence="1 2">
    <name type="scientific">Steinernema hermaphroditum</name>
    <dbReference type="NCBI Taxonomy" id="289476"/>
    <lineage>
        <taxon>Eukaryota</taxon>
        <taxon>Metazoa</taxon>
        <taxon>Ecdysozoa</taxon>
        <taxon>Nematoda</taxon>
        <taxon>Chromadorea</taxon>
        <taxon>Rhabditida</taxon>
        <taxon>Tylenchina</taxon>
        <taxon>Panagrolaimomorpha</taxon>
        <taxon>Strongyloidoidea</taxon>
        <taxon>Steinernematidae</taxon>
        <taxon>Steinernema</taxon>
    </lineage>
</organism>
<evidence type="ECO:0000313" key="1">
    <source>
        <dbReference type="EMBL" id="KAK0423102.1"/>
    </source>
</evidence>
<dbReference type="Proteomes" id="UP001175271">
    <property type="component" value="Unassembled WGS sequence"/>
</dbReference>
<proteinExistence type="predicted"/>
<dbReference type="AlphaFoldDB" id="A0AA39IH92"/>
<name>A0AA39IH92_9BILA</name>
<dbReference type="EMBL" id="JAUCMV010000001">
    <property type="protein sequence ID" value="KAK0423102.1"/>
    <property type="molecule type" value="Genomic_DNA"/>
</dbReference>
<gene>
    <name evidence="1" type="ORF">QR680_007972</name>
</gene>
<protein>
    <submittedName>
        <fullName evidence="1">Uncharacterized protein</fullName>
    </submittedName>
</protein>
<accession>A0AA39IH92</accession>